<dbReference type="PANTHER" id="PTHR15730:SF5">
    <property type="entry name" value="SI:CH211-210B2.2-RELATED"/>
    <property type="match status" value="1"/>
</dbReference>
<dbReference type="InterPro" id="IPR042279">
    <property type="entry name" value="Pep_M60_3"/>
</dbReference>
<dbReference type="RefSeq" id="WP_262566548.1">
    <property type="nucleotide sequence ID" value="NZ_JAPFCC010000001.1"/>
</dbReference>
<name>A0ABT3MQ54_9GAMM</name>
<organism evidence="2 3">
    <name type="scientific">Endozoicomonas gorgoniicola</name>
    <dbReference type="NCBI Taxonomy" id="1234144"/>
    <lineage>
        <taxon>Bacteria</taxon>
        <taxon>Pseudomonadati</taxon>
        <taxon>Pseudomonadota</taxon>
        <taxon>Gammaproteobacteria</taxon>
        <taxon>Oceanospirillales</taxon>
        <taxon>Endozoicomonadaceae</taxon>
        <taxon>Endozoicomonas</taxon>
    </lineage>
</organism>
<keyword evidence="3" id="KW-1185">Reference proteome</keyword>
<feature type="domain" description="Peptidase M60" evidence="1">
    <location>
        <begin position="63"/>
        <end position="371"/>
    </location>
</feature>
<dbReference type="SMART" id="SM01276">
    <property type="entry name" value="M60-like"/>
    <property type="match status" value="1"/>
</dbReference>
<comment type="caution">
    <text evidence="2">The sequence shown here is derived from an EMBL/GenBank/DDBJ whole genome shotgun (WGS) entry which is preliminary data.</text>
</comment>
<dbReference type="Proteomes" id="UP001209854">
    <property type="component" value="Unassembled WGS sequence"/>
</dbReference>
<protein>
    <submittedName>
        <fullName evidence="2">M60 family metallopeptidase</fullName>
    </submittedName>
</protein>
<dbReference type="InterPro" id="IPR051244">
    <property type="entry name" value="TCAF"/>
</dbReference>
<evidence type="ECO:0000313" key="3">
    <source>
        <dbReference type="Proteomes" id="UP001209854"/>
    </source>
</evidence>
<dbReference type="Gene3D" id="1.10.390.30">
    <property type="entry name" value="Peptidase M60, enhancin-like domain 3"/>
    <property type="match status" value="1"/>
</dbReference>
<dbReference type="PROSITE" id="PS51723">
    <property type="entry name" value="PEPTIDASE_M60"/>
    <property type="match status" value="1"/>
</dbReference>
<dbReference type="InterPro" id="IPR031161">
    <property type="entry name" value="Peptidase_M60_dom"/>
</dbReference>
<evidence type="ECO:0000313" key="2">
    <source>
        <dbReference type="EMBL" id="MCW7551500.1"/>
    </source>
</evidence>
<evidence type="ECO:0000259" key="1">
    <source>
        <dbReference type="PROSITE" id="PS51723"/>
    </source>
</evidence>
<dbReference type="Gene3D" id="3.40.390.80">
    <property type="entry name" value="Peptidase M60, enhancin-like domain 2"/>
    <property type="match status" value="1"/>
</dbReference>
<dbReference type="Pfam" id="PF13402">
    <property type="entry name" value="Peptidase_M60"/>
    <property type="match status" value="1"/>
</dbReference>
<dbReference type="PANTHER" id="PTHR15730">
    <property type="entry name" value="EXPERIMENTAL AUTOIMMUNE PROSTATITIS ANTIGEN 2-RELATED"/>
    <property type="match status" value="1"/>
</dbReference>
<reference evidence="2 3" key="1">
    <citation type="submission" date="2022-10" db="EMBL/GenBank/DDBJ databases">
        <title>High-quality genome sequences of two octocoral-associated bacteria, Endozoicomonas euniceicola EF212 and Endozoicomonas gorgoniicola PS125.</title>
        <authorList>
            <person name="Chiou Y.-J."/>
            <person name="Chen Y.-H."/>
        </authorList>
    </citation>
    <scope>NUCLEOTIDE SEQUENCE [LARGE SCALE GENOMIC DNA]</scope>
    <source>
        <strain evidence="2 3">PS125</strain>
    </source>
</reference>
<dbReference type="EMBL" id="JAPFCC010000001">
    <property type="protein sequence ID" value="MCW7551500.1"/>
    <property type="molecule type" value="Genomic_DNA"/>
</dbReference>
<proteinExistence type="predicted"/>
<accession>A0ABT3MQ54</accession>
<sequence>MVQAPCFGWSPFSDPEQAYQHIMPSGERFYGSVPEGVKRINKTLLFSLHPRDFSELRLNYPPENMKSTGLYYVKGEPVRVRIRPADHNQLTPRLFLSIGIHTDRLSHVPEAERKRPDYGRVSIPLNMTHPLSRTSPISGLVYLSSSDTGTGSFEVALTGAVKAPWFKLGRDSLEQWQNEIRHYPAPWAELEGEYTRLALPSTMIRELDDPVAVVLAYDQVVKDANALVGLSPDTLMREDKAPDLPFQFVLDIQTSMGDGTKSHNGYPIVLYWLHYGNPFRLIDPDTIRSGNLIRHEIGHNYEPEERAFEPPGAAQAFAEIFPYGYRYQSGYWFIFDFRDSDFLYYYFPFFEFYWDICLYIFGYGYNRDIWGEEIDEMLSAKRAFMAILINELSTKPLTKLYQDFRRLPGEQIPSQPQEKTDYFFESLCRITGQDLTLLFRSWRVPVSSAAYHRVLQEKYEHPRWLYHDGL</sequence>
<gene>
    <name evidence="2" type="ORF">NX722_02345</name>
</gene>